<reference evidence="7 8" key="1">
    <citation type="submission" date="2023-09" db="EMBL/GenBank/DDBJ databases">
        <authorList>
            <person name="Rey-Velasco X."/>
        </authorList>
    </citation>
    <scope>NUCLEOTIDE SEQUENCE [LARGE SCALE GENOMIC DNA]</scope>
    <source>
        <strain evidence="7 8">F158</strain>
    </source>
</reference>
<dbReference type="Pfam" id="PF00881">
    <property type="entry name" value="Nitroreductase"/>
    <property type="match status" value="1"/>
</dbReference>
<keyword evidence="2 5" id="KW-0288">FMN</keyword>
<evidence type="ECO:0000256" key="5">
    <source>
        <dbReference type="HAMAP-Rule" id="MF_01204"/>
    </source>
</evidence>
<dbReference type="NCBIfam" id="NF003768">
    <property type="entry name" value="PRK05365.1"/>
    <property type="match status" value="1"/>
</dbReference>
<dbReference type="Proteomes" id="UP001265259">
    <property type="component" value="Unassembled WGS sequence"/>
</dbReference>
<dbReference type="HAMAP" id="MF_01204">
    <property type="entry name" value="Oxidoreductase_RutE_HadB"/>
    <property type="match status" value="1"/>
</dbReference>
<dbReference type="EMBL" id="JAVRHL010000004">
    <property type="protein sequence ID" value="MDT0684379.1"/>
    <property type="molecule type" value="Genomic_DNA"/>
</dbReference>
<dbReference type="PANTHER" id="PTHR43543:SF1">
    <property type="entry name" value="MALONIC SEMIALDEHYDE REDUCTASE RUTE-RELATED"/>
    <property type="match status" value="1"/>
</dbReference>
<dbReference type="GO" id="GO:0035527">
    <property type="term" value="F:3-hydroxypropionate dehydrogenase (NADP+) activity"/>
    <property type="evidence" value="ECO:0007669"/>
    <property type="project" value="UniProtKB-EC"/>
</dbReference>
<dbReference type="RefSeq" id="WP_311693811.1">
    <property type="nucleotide sequence ID" value="NZ_JAVRHL010000004.1"/>
</dbReference>
<evidence type="ECO:0000313" key="7">
    <source>
        <dbReference type="EMBL" id="MDT0684379.1"/>
    </source>
</evidence>
<protein>
    <recommendedName>
        <fullName evidence="5">Putative NADH dehydrogenase/NAD(P)H nitroreductase RM543_16980</fullName>
        <ecNumber evidence="5">1.-.-.-</ecNumber>
    </recommendedName>
</protein>
<proteinExistence type="inferred from homology"/>
<dbReference type="PANTHER" id="PTHR43543">
    <property type="entry name" value="MALONIC SEMIALDEHYDE REDUCTASE RUTE-RELATED"/>
    <property type="match status" value="1"/>
</dbReference>
<comment type="cofactor">
    <cofactor evidence="5">
        <name>FMN</name>
        <dbReference type="ChEBI" id="CHEBI:58210"/>
    </cofactor>
</comment>
<keyword evidence="3 5" id="KW-0521">NADP</keyword>
<dbReference type="InterPro" id="IPR050461">
    <property type="entry name" value="Nitroreductase_HadB/RutE"/>
</dbReference>
<gene>
    <name evidence="7" type="ORF">RM543_16980</name>
</gene>
<dbReference type="Gene3D" id="3.40.109.10">
    <property type="entry name" value="NADH Oxidase"/>
    <property type="match status" value="1"/>
</dbReference>
<evidence type="ECO:0000256" key="2">
    <source>
        <dbReference type="ARBA" id="ARBA00022643"/>
    </source>
</evidence>
<name>A0ABU3DKY0_9RHOB</name>
<feature type="domain" description="Nitroreductase" evidence="6">
    <location>
        <begin position="21"/>
        <end position="177"/>
    </location>
</feature>
<dbReference type="CDD" id="cd02148">
    <property type="entry name" value="RutE-like"/>
    <property type="match status" value="1"/>
</dbReference>
<evidence type="ECO:0000259" key="6">
    <source>
        <dbReference type="Pfam" id="PF00881"/>
    </source>
</evidence>
<accession>A0ABU3DKY0</accession>
<dbReference type="EC" id="1.-.-.-" evidence="5"/>
<dbReference type="InterPro" id="IPR029479">
    <property type="entry name" value="Nitroreductase"/>
</dbReference>
<keyword evidence="5" id="KW-0520">NAD</keyword>
<evidence type="ECO:0000313" key="8">
    <source>
        <dbReference type="Proteomes" id="UP001265259"/>
    </source>
</evidence>
<evidence type="ECO:0000256" key="4">
    <source>
        <dbReference type="ARBA" id="ARBA00023002"/>
    </source>
</evidence>
<dbReference type="InterPro" id="IPR000415">
    <property type="entry name" value="Nitroreductase-like"/>
</dbReference>
<sequence length="199" mass="22086">MPDTLHATDADTLSRLFLEARSHNGWQDRKVPDGTLRTLWDTLKMGPTSANCSPGRFVFIRSEEGKERLRPALSGGNLDKTMAAPVCVIIAHDPKFHEHLPELFPHTDARSWFTGSDDLARETAFRNGTLMGAYLMIAARALGLDVGPMSGFDKAKVEEIFLAETGWEANFLCNLGYGDADKLYDRLPRLGFDTACRLV</sequence>
<keyword evidence="8" id="KW-1185">Reference proteome</keyword>
<evidence type="ECO:0000256" key="1">
    <source>
        <dbReference type="ARBA" id="ARBA00022630"/>
    </source>
</evidence>
<keyword evidence="1 5" id="KW-0285">Flavoprotein</keyword>
<evidence type="ECO:0000256" key="3">
    <source>
        <dbReference type="ARBA" id="ARBA00022857"/>
    </source>
</evidence>
<dbReference type="SUPFAM" id="SSF55469">
    <property type="entry name" value="FMN-dependent nitroreductase-like"/>
    <property type="match status" value="1"/>
</dbReference>
<dbReference type="InterPro" id="IPR023936">
    <property type="entry name" value="RutE-like"/>
</dbReference>
<comment type="caution">
    <text evidence="7">The sequence shown here is derived from an EMBL/GenBank/DDBJ whole genome shotgun (WGS) entry which is preliminary data.</text>
</comment>
<organism evidence="7 8">
    <name type="scientific">Tropicimonas omnivorans</name>
    <dbReference type="NCBI Taxonomy" id="3075590"/>
    <lineage>
        <taxon>Bacteria</taxon>
        <taxon>Pseudomonadati</taxon>
        <taxon>Pseudomonadota</taxon>
        <taxon>Alphaproteobacteria</taxon>
        <taxon>Rhodobacterales</taxon>
        <taxon>Roseobacteraceae</taxon>
        <taxon>Tropicimonas</taxon>
    </lineage>
</organism>
<comment type="similarity">
    <text evidence="5">Belongs to the nitroreductase family. HadB/RutE subfamily.</text>
</comment>
<keyword evidence="4 5" id="KW-0560">Oxidoreductase</keyword>